<evidence type="ECO:0000313" key="2">
    <source>
        <dbReference type="Proteomes" id="UP000027161"/>
    </source>
</evidence>
<keyword evidence="2" id="KW-1185">Reference proteome</keyword>
<name>A0A8E0WMF8_9RICK</name>
<evidence type="ECO:0008006" key="3">
    <source>
        <dbReference type="Google" id="ProtNLM"/>
    </source>
</evidence>
<dbReference type="Proteomes" id="UP000027161">
    <property type="component" value="Unassembled WGS sequence"/>
</dbReference>
<organism evidence="1 2">
    <name type="scientific">Rickettsia tamurae subsp. buchneri</name>
    <dbReference type="NCBI Taxonomy" id="1462938"/>
    <lineage>
        <taxon>Bacteria</taxon>
        <taxon>Pseudomonadati</taxon>
        <taxon>Pseudomonadota</taxon>
        <taxon>Alphaproteobacteria</taxon>
        <taxon>Rickettsiales</taxon>
        <taxon>Rickettsiaceae</taxon>
        <taxon>Rickettsieae</taxon>
        <taxon>Rickettsia</taxon>
        <taxon>spotted fever group</taxon>
    </lineage>
</organism>
<dbReference type="PROSITE" id="PS51257">
    <property type="entry name" value="PROKAR_LIPOPROTEIN"/>
    <property type="match status" value="1"/>
</dbReference>
<proteinExistence type="predicted"/>
<evidence type="ECO:0000313" key="1">
    <source>
        <dbReference type="EMBL" id="KDO02967.1"/>
    </source>
</evidence>
<sequence>MQLKNLVLYVLLVFITSGCTKVTSVRHVSGYNKNMIAHKEILVLPMQMEVYTLDIGNCKERKYDYEDHLEELLKQEISLAMQKNGLRVKLLHKKDIRTQKLDDLVSRFRSSYNNAYTALYTPLLWPEEKAFSITQNIGEPVIILGEKTGADIFVLLNYMQMIKTNGARTRDFLMSALGCSVSNADNIFMSIGIVEAKSGRILWTNAMPQAQPFSSSIFSSRDKSEIGNFHSSNKYAFISIIN</sequence>
<reference evidence="1 2" key="1">
    <citation type="submission" date="2014-02" db="EMBL/GenBank/DDBJ databases">
        <title>Draft genome sequence of Rickettsia buchneri sp. nov. ISO7T.</title>
        <authorList>
            <person name="Felsheim R.F."/>
            <person name="Kurtti T.J."/>
            <person name="Munderloh U.G."/>
        </authorList>
    </citation>
    <scope>NUCLEOTIDE SEQUENCE [LARGE SCALE GENOMIC DNA]</scope>
    <source>
        <strain evidence="1 2">ISO7</strain>
    </source>
</reference>
<protein>
    <recommendedName>
        <fullName evidence="3">Lipoprotein</fullName>
    </recommendedName>
</protein>
<dbReference type="RefSeq" id="WP_008579308.1">
    <property type="nucleotide sequence ID" value="NZ_JFKF01000087.1"/>
</dbReference>
<dbReference type="EMBL" id="JFKF01000087">
    <property type="protein sequence ID" value="KDO02967.1"/>
    <property type="molecule type" value="Genomic_DNA"/>
</dbReference>
<gene>
    <name evidence="1" type="ORF">REISMN_04180</name>
</gene>
<dbReference type="AlphaFoldDB" id="A0A8E0WMF8"/>
<accession>A0A8E0WMF8</accession>
<comment type="caution">
    <text evidence="1">The sequence shown here is derived from an EMBL/GenBank/DDBJ whole genome shotgun (WGS) entry which is preliminary data.</text>
</comment>